<dbReference type="GO" id="GO:0009228">
    <property type="term" value="P:thiamine biosynthetic process"/>
    <property type="evidence" value="ECO:0007669"/>
    <property type="project" value="UniProtKB-KW"/>
</dbReference>
<dbReference type="CDD" id="cd00564">
    <property type="entry name" value="TMP_TenI"/>
    <property type="match status" value="1"/>
</dbReference>
<dbReference type="PANTHER" id="PTHR20857:SF15">
    <property type="entry name" value="THIAMINE-PHOSPHATE SYNTHASE"/>
    <property type="match status" value="1"/>
</dbReference>
<evidence type="ECO:0000313" key="4">
    <source>
        <dbReference type="EMBL" id="ADI21414.1"/>
    </source>
</evidence>
<evidence type="ECO:0000256" key="2">
    <source>
        <dbReference type="ARBA" id="ARBA00022977"/>
    </source>
</evidence>
<dbReference type="Pfam" id="PF02581">
    <property type="entry name" value="TMP-TENI"/>
    <property type="match status" value="1"/>
</dbReference>
<evidence type="ECO:0000256" key="1">
    <source>
        <dbReference type="ARBA" id="ARBA00004948"/>
    </source>
</evidence>
<protein>
    <submittedName>
        <fullName evidence="4">Thiamine monophosphate synthase</fullName>
    </submittedName>
</protein>
<dbReference type="AlphaFoldDB" id="E7C1U0"/>
<dbReference type="PANTHER" id="PTHR20857">
    <property type="entry name" value="THIAMINE-PHOSPHATE PYROPHOSPHORYLASE"/>
    <property type="match status" value="1"/>
</dbReference>
<organism evidence="4">
    <name type="scientific">uncultured gamma proteobacterium HF0010_21A16</name>
    <dbReference type="NCBI Taxonomy" id="723563"/>
    <lineage>
        <taxon>Bacteria</taxon>
        <taxon>Pseudomonadati</taxon>
        <taxon>Pseudomonadota</taxon>
        <taxon>Gammaproteobacteria</taxon>
        <taxon>environmental samples</taxon>
    </lineage>
</organism>
<dbReference type="InterPro" id="IPR036206">
    <property type="entry name" value="ThiamineP_synth_sf"/>
</dbReference>
<dbReference type="EMBL" id="GU567953">
    <property type="protein sequence ID" value="ADI21414.1"/>
    <property type="molecule type" value="Genomic_DNA"/>
</dbReference>
<proteinExistence type="predicted"/>
<feature type="domain" description="Thiamine phosphate synthase/TenI" evidence="3">
    <location>
        <begin position="4"/>
        <end position="193"/>
    </location>
</feature>
<dbReference type="Gene3D" id="3.20.20.70">
    <property type="entry name" value="Aldolase class I"/>
    <property type="match status" value="1"/>
</dbReference>
<keyword evidence="2" id="KW-0784">Thiamine biosynthesis</keyword>
<dbReference type="GO" id="GO:0004789">
    <property type="term" value="F:thiamine-phosphate diphosphorylase activity"/>
    <property type="evidence" value="ECO:0007669"/>
    <property type="project" value="TreeGrafter"/>
</dbReference>
<dbReference type="InterPro" id="IPR022998">
    <property type="entry name" value="ThiamineP_synth_TenI"/>
</dbReference>
<evidence type="ECO:0000259" key="3">
    <source>
        <dbReference type="Pfam" id="PF02581"/>
    </source>
</evidence>
<name>E7C1U0_9GAMM</name>
<dbReference type="SUPFAM" id="SSF51391">
    <property type="entry name" value="Thiamin phosphate synthase"/>
    <property type="match status" value="1"/>
</dbReference>
<accession>E7C1U0</accession>
<sequence>MKSIYAITPSGIDFKKLIFEIEKMLSLGINLFQYREKSLSERQLKNNASILLEVIKKNNGKLLINDSPRIAVEIGADGFHLGMEDYLSPQNLKFIKEHKETINSDYIKGLTCKWDYELVKNPPEDLITWNYLAVGAFFKSETKKDVSLLKNKDKSYPLTISSKPLVAIGGINYQNMDSVLSLGYETIALSKGIFFAKNLENIIKNLNEEN</sequence>
<comment type="pathway">
    <text evidence="1">Cofactor biosynthesis; thiamine diphosphate biosynthesis.</text>
</comment>
<dbReference type="InterPro" id="IPR013785">
    <property type="entry name" value="Aldolase_TIM"/>
</dbReference>
<reference evidence="4" key="1">
    <citation type="submission" date="2010-01" db="EMBL/GenBank/DDBJ databases">
        <title>Genome fragments of uncultured bacteria from the North Pacific subtropical Gyre.</title>
        <authorList>
            <person name="Pham V.D."/>
            <person name="Delong E.F."/>
        </authorList>
    </citation>
    <scope>NUCLEOTIDE SEQUENCE</scope>
</reference>
<dbReference type="GO" id="GO:0005737">
    <property type="term" value="C:cytoplasm"/>
    <property type="evidence" value="ECO:0007669"/>
    <property type="project" value="TreeGrafter"/>
</dbReference>